<dbReference type="Proteomes" id="UP000007967">
    <property type="component" value="Chromosome"/>
</dbReference>
<reference evidence="2" key="1">
    <citation type="submission" date="2009-09" db="EMBL/GenBank/DDBJ databases">
        <title>The complete genome of Kribbella flavida DSM 17836.</title>
        <authorList>
            <consortium name="US DOE Joint Genome Institute (JGI-PGF)"/>
            <person name="Lucas S."/>
            <person name="Copeland A."/>
            <person name="Lapidus A."/>
            <person name="Glavina del Rio T."/>
            <person name="Dalin E."/>
            <person name="Tice H."/>
            <person name="Bruce D."/>
            <person name="Goodwin L."/>
            <person name="Pitluck S."/>
            <person name="Kyrpides N."/>
            <person name="Mavromatis K."/>
            <person name="Ivanova N."/>
            <person name="Saunders E."/>
            <person name="Brettin T."/>
            <person name="Detter J.C."/>
            <person name="Han C."/>
            <person name="Larimer F."/>
            <person name="Land M."/>
            <person name="Hauser L."/>
            <person name="Markowitz V."/>
            <person name="Cheng J.-F."/>
            <person name="Hugenholtz P."/>
            <person name="Woyke T."/>
            <person name="Wu D."/>
            <person name="Pukall R."/>
            <person name="Klenk H.-P."/>
            <person name="Eisen J.A."/>
        </authorList>
    </citation>
    <scope>NUCLEOTIDE SEQUENCE [LARGE SCALE GENOMIC DNA]</scope>
    <source>
        <strain evidence="2">DSM 17836 / JCM 10339 / NBRC 14399</strain>
    </source>
</reference>
<accession>D2PTF1</accession>
<name>D2PTF1_KRIFD</name>
<gene>
    <name evidence="1" type="ordered locus">Kfla_2185</name>
</gene>
<dbReference type="AlphaFoldDB" id="D2PTF1"/>
<evidence type="ECO:0000313" key="2">
    <source>
        <dbReference type="Proteomes" id="UP000007967"/>
    </source>
</evidence>
<protein>
    <submittedName>
        <fullName evidence="1">Uncharacterized protein</fullName>
    </submittedName>
</protein>
<evidence type="ECO:0000313" key="1">
    <source>
        <dbReference type="EMBL" id="ADB31264.1"/>
    </source>
</evidence>
<dbReference type="HOGENOM" id="CLU_1633243_0_0_11"/>
<sequence length="162" mass="17939">MRRPTWLRRPTRARGHALICDACRVRDNTIHVQRGQLVALRRQVADLQTAAHEVAAALGRRTGRIVTICGSTRFRDAMASVNRQLTLAGYIVLAPGVFVHDGDQVSDDAKARLDRLHLAKIDLADCVYVVNPGGYVGDSTRREIEYAASTGKTVWFLTEARS</sequence>
<reference evidence="1 2" key="2">
    <citation type="journal article" date="2010" name="Stand. Genomic Sci.">
        <title>Complete genome sequence of Kribbella flavida type strain (IFO 14399).</title>
        <authorList>
            <person name="Pukall R."/>
            <person name="Lapidus A."/>
            <person name="Glavina Del Rio T."/>
            <person name="Copeland A."/>
            <person name="Tice H."/>
            <person name="Cheng J.-F."/>
            <person name="Lucas S."/>
            <person name="Chen F."/>
            <person name="Nolan M."/>
            <person name="LaButti K."/>
            <person name="Pati A."/>
            <person name="Ivanova N."/>
            <person name="Mavrommatis K."/>
            <person name="Mikhailova N."/>
            <person name="Pitluck S."/>
            <person name="Bruce D."/>
            <person name="Goodwin L."/>
            <person name="Land M."/>
            <person name="Hauser L."/>
            <person name="Chang Y.-J."/>
            <person name="Jeffries C.D."/>
            <person name="Chen A."/>
            <person name="Palaniappan K."/>
            <person name="Chain P."/>
            <person name="Rohde M."/>
            <person name="Goeker M."/>
            <person name="Bristow J."/>
            <person name="Eisen J.A."/>
            <person name="Markowitz V."/>
            <person name="Hugenholtz P."/>
            <person name="Kyrpides N.C."/>
            <person name="Klenk H.-P."/>
            <person name="Brettin T."/>
        </authorList>
    </citation>
    <scope>NUCLEOTIDE SEQUENCE [LARGE SCALE GENOMIC DNA]</scope>
    <source>
        <strain evidence="2">DSM 17836 / JCM 10339 / NBRC 14399</strain>
    </source>
</reference>
<dbReference type="KEGG" id="kfl:Kfla_2185"/>
<dbReference type="eggNOG" id="COG1611">
    <property type="taxonomic scope" value="Bacteria"/>
</dbReference>
<proteinExistence type="predicted"/>
<dbReference type="EMBL" id="CP001736">
    <property type="protein sequence ID" value="ADB31264.1"/>
    <property type="molecule type" value="Genomic_DNA"/>
</dbReference>
<keyword evidence="2" id="KW-1185">Reference proteome</keyword>
<dbReference type="RefSeq" id="WP_012919820.1">
    <property type="nucleotide sequence ID" value="NC_013729.1"/>
</dbReference>
<dbReference type="STRING" id="479435.Kfla_2185"/>
<organism evidence="1 2">
    <name type="scientific">Kribbella flavida (strain DSM 17836 / JCM 10339 / NBRC 14399)</name>
    <dbReference type="NCBI Taxonomy" id="479435"/>
    <lineage>
        <taxon>Bacteria</taxon>
        <taxon>Bacillati</taxon>
        <taxon>Actinomycetota</taxon>
        <taxon>Actinomycetes</taxon>
        <taxon>Propionibacteriales</taxon>
        <taxon>Kribbellaceae</taxon>
        <taxon>Kribbella</taxon>
    </lineage>
</organism>